<dbReference type="PANTHER" id="PTHR44154">
    <property type="entry name" value="QUINONE OXIDOREDUCTASE"/>
    <property type="match status" value="1"/>
</dbReference>
<dbReference type="AlphaFoldDB" id="A0A2M9ZLU4"/>
<evidence type="ECO:0000259" key="7">
    <source>
        <dbReference type="SMART" id="SM00829"/>
    </source>
</evidence>
<organism evidence="9 11">
    <name type="scientific">Leptospira perolatii</name>
    <dbReference type="NCBI Taxonomy" id="2023191"/>
    <lineage>
        <taxon>Bacteria</taxon>
        <taxon>Pseudomonadati</taxon>
        <taxon>Spirochaetota</taxon>
        <taxon>Spirochaetia</taxon>
        <taxon>Leptospirales</taxon>
        <taxon>Leptospiraceae</taxon>
        <taxon>Leptospira</taxon>
    </lineage>
</organism>
<dbReference type="SMART" id="SM00829">
    <property type="entry name" value="PKS_ER"/>
    <property type="match status" value="1"/>
</dbReference>
<dbReference type="GO" id="GO:0005737">
    <property type="term" value="C:cytoplasm"/>
    <property type="evidence" value="ECO:0007669"/>
    <property type="project" value="UniProtKB-SubCell"/>
</dbReference>
<keyword evidence="3" id="KW-0963">Cytoplasm</keyword>
<dbReference type="SUPFAM" id="SSF51735">
    <property type="entry name" value="NAD(P)-binding Rossmann-fold domains"/>
    <property type="match status" value="1"/>
</dbReference>
<evidence type="ECO:0000313" key="8">
    <source>
        <dbReference type="EMBL" id="PJZ69831.1"/>
    </source>
</evidence>
<comment type="subunit">
    <text evidence="2">Homotetramer.</text>
</comment>
<dbReference type="InterPro" id="IPR013154">
    <property type="entry name" value="ADH-like_N"/>
</dbReference>
<sequence>MSTPEIVPIGQLPPLGVVPKKMHAQVVRPERFGDPIHSIKHEEIEVPEIGPDEVLVAVMAAGVNYNNVWAALGYPVNVIAARNKKGEPEQFHIGGSDASGIVYKIGSDVKNVKVGDEVVVHCGMWDRNDPWIKAGNDPMFAPSQIIWAYESNWGSFAQFCKVQDHQCLPRPQHLTWEESAAYMLVAATAYRMLHHWKPNDVKPGDVVLIWGGAGGLGAMAIQIVKAAGGIPIAVVSSDDKIDFCKKLGAAGVINRNHFKHWGALTSDINKAEVFTEWTKSAREFGKAVWDIAGKGNNPKIVFEHPGESTLPTSVFICETGGMVVICAGTTGYNATADLRYLWMRQKRLQGSHFANDENCRDLNQLVIDKKVDPALAHTFKFDETAQAHQLMKENKHPAGNMSILVGADKPGLGRKG</sequence>
<proteinExistence type="predicted"/>
<keyword evidence="5" id="KW-0694">RNA-binding</keyword>
<keyword evidence="6" id="KW-0007">Acetylation</keyword>
<dbReference type="GO" id="GO:0008270">
    <property type="term" value="F:zinc ion binding"/>
    <property type="evidence" value="ECO:0007669"/>
    <property type="project" value="InterPro"/>
</dbReference>
<dbReference type="GO" id="GO:0043880">
    <property type="term" value="F:crotonyl-CoA reductase activity"/>
    <property type="evidence" value="ECO:0007669"/>
    <property type="project" value="InterPro"/>
</dbReference>
<dbReference type="GO" id="GO:0003723">
    <property type="term" value="F:RNA binding"/>
    <property type="evidence" value="ECO:0007669"/>
    <property type="project" value="UniProtKB-KW"/>
</dbReference>
<dbReference type="OrthoDB" id="9787435at2"/>
<dbReference type="PROSITE" id="PS01162">
    <property type="entry name" value="QOR_ZETA_CRYSTAL"/>
    <property type="match status" value="1"/>
</dbReference>
<evidence type="ECO:0000256" key="3">
    <source>
        <dbReference type="ARBA" id="ARBA00022490"/>
    </source>
</evidence>
<dbReference type="Pfam" id="PF08240">
    <property type="entry name" value="ADH_N"/>
    <property type="match status" value="1"/>
</dbReference>
<dbReference type="InterPro" id="IPR010085">
    <property type="entry name" value="Crot_CoA_red"/>
</dbReference>
<dbReference type="InterPro" id="IPR002364">
    <property type="entry name" value="Quin_OxRdtase/zeta-crystal_CS"/>
</dbReference>
<evidence type="ECO:0000256" key="2">
    <source>
        <dbReference type="ARBA" id="ARBA00011881"/>
    </source>
</evidence>
<dbReference type="RefSeq" id="WP_100713812.1">
    <property type="nucleotide sequence ID" value="NZ_NPDY01000007.1"/>
</dbReference>
<keyword evidence="4" id="KW-0521">NADP</keyword>
<gene>
    <name evidence="9" type="primary">ccrA</name>
    <name evidence="8" type="ORF">CH360_09640</name>
    <name evidence="9" type="ORF">CH373_10595</name>
</gene>
<evidence type="ECO:0000256" key="5">
    <source>
        <dbReference type="ARBA" id="ARBA00022884"/>
    </source>
</evidence>
<evidence type="ECO:0000256" key="4">
    <source>
        <dbReference type="ARBA" id="ARBA00022857"/>
    </source>
</evidence>
<dbReference type="PANTHER" id="PTHR44154:SF1">
    <property type="entry name" value="QUINONE OXIDOREDUCTASE"/>
    <property type="match status" value="1"/>
</dbReference>
<evidence type="ECO:0000256" key="6">
    <source>
        <dbReference type="ARBA" id="ARBA00022990"/>
    </source>
</evidence>
<comment type="subcellular location">
    <subcellularLocation>
        <location evidence="1">Cytoplasm</location>
    </subcellularLocation>
</comment>
<dbReference type="InterPro" id="IPR036291">
    <property type="entry name" value="NAD(P)-bd_dom_sf"/>
</dbReference>
<dbReference type="Gene3D" id="3.40.50.720">
    <property type="entry name" value="NAD(P)-binding Rossmann-like Domain"/>
    <property type="match status" value="1"/>
</dbReference>
<keyword evidence="10" id="KW-1185">Reference proteome</keyword>
<protein>
    <submittedName>
        <fullName evidence="9">Crotonyl-CoA carboxylase/reductase</fullName>
    </submittedName>
</protein>
<dbReference type="Gene3D" id="3.90.180.10">
    <property type="entry name" value="Medium-chain alcohol dehydrogenases, catalytic domain"/>
    <property type="match status" value="1"/>
</dbReference>
<dbReference type="InterPro" id="IPR020843">
    <property type="entry name" value="ER"/>
</dbReference>
<reference evidence="10 11" key="1">
    <citation type="submission" date="2017-07" db="EMBL/GenBank/DDBJ databases">
        <title>Leptospira spp. isolated from tropical soils.</title>
        <authorList>
            <person name="Thibeaux R."/>
            <person name="Iraola G."/>
            <person name="Ferres I."/>
            <person name="Bierque E."/>
            <person name="Girault D."/>
            <person name="Soupe-Gilbert M.-E."/>
            <person name="Picardeau M."/>
            <person name="Goarant C."/>
        </authorList>
    </citation>
    <scope>NUCLEOTIDE SEQUENCE [LARGE SCALE GENOMIC DNA]</scope>
    <source>
        <strain evidence="9 11">FH1-B-B1</strain>
        <strain evidence="8 10">FH1-B-C1</strain>
    </source>
</reference>
<dbReference type="Pfam" id="PF00107">
    <property type="entry name" value="ADH_zinc_N"/>
    <property type="match status" value="1"/>
</dbReference>
<evidence type="ECO:0000256" key="1">
    <source>
        <dbReference type="ARBA" id="ARBA00004496"/>
    </source>
</evidence>
<feature type="domain" description="Enoyl reductase (ER)" evidence="7">
    <location>
        <begin position="34"/>
        <end position="396"/>
    </location>
</feature>
<accession>A0A2M9ZLU4</accession>
<dbReference type="CDD" id="cd08246">
    <property type="entry name" value="crotonyl_coA_red"/>
    <property type="match status" value="1"/>
</dbReference>
<dbReference type="NCBIfam" id="TIGR01751">
    <property type="entry name" value="crot-CoA-red"/>
    <property type="match status" value="1"/>
</dbReference>
<evidence type="ECO:0000313" key="10">
    <source>
        <dbReference type="Proteomes" id="UP000231962"/>
    </source>
</evidence>
<dbReference type="Proteomes" id="UP000231990">
    <property type="component" value="Unassembled WGS sequence"/>
</dbReference>
<dbReference type="Proteomes" id="UP000231962">
    <property type="component" value="Unassembled WGS sequence"/>
</dbReference>
<dbReference type="InterPro" id="IPR051603">
    <property type="entry name" value="Zinc-ADH_QOR/CCCR"/>
</dbReference>
<dbReference type="InterPro" id="IPR011032">
    <property type="entry name" value="GroES-like_sf"/>
</dbReference>
<name>A0A2M9ZLU4_9LEPT</name>
<dbReference type="InterPro" id="IPR013149">
    <property type="entry name" value="ADH-like_C"/>
</dbReference>
<evidence type="ECO:0000313" key="11">
    <source>
        <dbReference type="Proteomes" id="UP000231990"/>
    </source>
</evidence>
<dbReference type="EMBL" id="NPDZ01000006">
    <property type="protein sequence ID" value="PJZ72954.1"/>
    <property type="molecule type" value="Genomic_DNA"/>
</dbReference>
<dbReference type="SUPFAM" id="SSF50129">
    <property type="entry name" value="GroES-like"/>
    <property type="match status" value="1"/>
</dbReference>
<evidence type="ECO:0000313" key="9">
    <source>
        <dbReference type="EMBL" id="PJZ72954.1"/>
    </source>
</evidence>
<dbReference type="EMBL" id="NPDY01000007">
    <property type="protein sequence ID" value="PJZ69831.1"/>
    <property type="molecule type" value="Genomic_DNA"/>
</dbReference>
<comment type="caution">
    <text evidence="9">The sequence shown here is derived from an EMBL/GenBank/DDBJ whole genome shotgun (WGS) entry which is preliminary data.</text>
</comment>